<dbReference type="InterPro" id="IPR018247">
    <property type="entry name" value="EF_Hand_1_Ca_BS"/>
</dbReference>
<proteinExistence type="predicted"/>
<sequence length="222" mass="26171">MPKEMPIDMLNNSTREVVFRRKNKELFKKLAQESRFDEKEVEALGLIHRKIEKVRGPLNRTVFRDIFHSGLDYTENIRHLLVDRVFSQFDKRNALQISPEQWITSLSTIIRDPVQVQTEFAYKIYDLMKTNKLTKEQIFPMLRGCFIKVQPEEDPDETVKDMIELLVKAIDIDRDGDVSEEEFRKAVLEKNSLFLECMGPVFPSREAKHAFLTTFTNRVARF</sequence>
<evidence type="ECO:0000256" key="1">
    <source>
        <dbReference type="ARBA" id="ARBA00022737"/>
    </source>
</evidence>
<dbReference type="STRING" id="543379.A0A232F2B5"/>
<dbReference type="SUPFAM" id="SSF47473">
    <property type="entry name" value="EF-hand"/>
    <property type="match status" value="1"/>
</dbReference>
<dbReference type="InterPro" id="IPR002048">
    <property type="entry name" value="EF_hand_dom"/>
</dbReference>
<dbReference type="PANTHER" id="PTHR23056">
    <property type="entry name" value="CALCINEURIN B"/>
    <property type="match status" value="1"/>
</dbReference>
<organism evidence="4 5">
    <name type="scientific">Trichomalopsis sarcophagae</name>
    <dbReference type="NCBI Taxonomy" id="543379"/>
    <lineage>
        <taxon>Eukaryota</taxon>
        <taxon>Metazoa</taxon>
        <taxon>Ecdysozoa</taxon>
        <taxon>Arthropoda</taxon>
        <taxon>Hexapoda</taxon>
        <taxon>Insecta</taxon>
        <taxon>Pterygota</taxon>
        <taxon>Neoptera</taxon>
        <taxon>Endopterygota</taxon>
        <taxon>Hymenoptera</taxon>
        <taxon>Apocrita</taxon>
        <taxon>Proctotrupomorpha</taxon>
        <taxon>Chalcidoidea</taxon>
        <taxon>Pteromalidae</taxon>
        <taxon>Pteromalinae</taxon>
        <taxon>Trichomalopsis</taxon>
    </lineage>
</organism>
<keyword evidence="1" id="KW-0677">Repeat</keyword>
<dbReference type="Gene3D" id="1.10.238.10">
    <property type="entry name" value="EF-hand"/>
    <property type="match status" value="1"/>
</dbReference>
<dbReference type="OrthoDB" id="191686at2759"/>
<keyword evidence="5" id="KW-1185">Reference proteome</keyword>
<dbReference type="GO" id="GO:0005509">
    <property type="term" value="F:calcium ion binding"/>
    <property type="evidence" value="ECO:0007669"/>
    <property type="project" value="InterPro"/>
</dbReference>
<evidence type="ECO:0000313" key="4">
    <source>
        <dbReference type="EMBL" id="OXU24643.1"/>
    </source>
</evidence>
<dbReference type="PANTHER" id="PTHR23056:SF110">
    <property type="entry name" value="CALMODULIN"/>
    <property type="match status" value="1"/>
</dbReference>
<feature type="domain" description="EF-hand" evidence="3">
    <location>
        <begin position="158"/>
        <end position="193"/>
    </location>
</feature>
<evidence type="ECO:0000259" key="3">
    <source>
        <dbReference type="PROSITE" id="PS50222"/>
    </source>
</evidence>
<keyword evidence="2" id="KW-0106">Calcium</keyword>
<dbReference type="Proteomes" id="UP000215335">
    <property type="component" value="Unassembled WGS sequence"/>
</dbReference>
<comment type="caution">
    <text evidence="4">The sequence shown here is derived from an EMBL/GenBank/DDBJ whole genome shotgun (WGS) entry which is preliminary data.</text>
</comment>
<protein>
    <recommendedName>
        <fullName evidence="3">EF-hand domain-containing protein</fullName>
    </recommendedName>
</protein>
<reference evidence="4 5" key="1">
    <citation type="journal article" date="2017" name="Curr. Biol.">
        <title>The Evolution of Venom by Co-option of Single-Copy Genes.</title>
        <authorList>
            <person name="Martinson E.O."/>
            <person name="Mrinalini"/>
            <person name="Kelkar Y.D."/>
            <person name="Chang C.H."/>
            <person name="Werren J.H."/>
        </authorList>
    </citation>
    <scope>NUCLEOTIDE SEQUENCE [LARGE SCALE GENOMIC DNA]</scope>
    <source>
        <strain evidence="4 5">Alberta</strain>
        <tissue evidence="4">Whole body</tissue>
    </source>
</reference>
<name>A0A232F2B5_9HYME</name>
<dbReference type="InterPro" id="IPR045198">
    <property type="entry name" value="CNBL1-10"/>
</dbReference>
<dbReference type="AlphaFoldDB" id="A0A232F2B5"/>
<dbReference type="InterPro" id="IPR011992">
    <property type="entry name" value="EF-hand-dom_pair"/>
</dbReference>
<dbReference type="GO" id="GO:0019722">
    <property type="term" value="P:calcium-mediated signaling"/>
    <property type="evidence" value="ECO:0007669"/>
    <property type="project" value="InterPro"/>
</dbReference>
<dbReference type="PROSITE" id="PS00018">
    <property type="entry name" value="EF_HAND_1"/>
    <property type="match status" value="1"/>
</dbReference>
<dbReference type="Pfam" id="PF13499">
    <property type="entry name" value="EF-hand_7"/>
    <property type="match status" value="1"/>
</dbReference>
<evidence type="ECO:0000256" key="2">
    <source>
        <dbReference type="ARBA" id="ARBA00022837"/>
    </source>
</evidence>
<dbReference type="GO" id="GO:0019900">
    <property type="term" value="F:kinase binding"/>
    <property type="evidence" value="ECO:0007669"/>
    <property type="project" value="InterPro"/>
</dbReference>
<dbReference type="PROSITE" id="PS50222">
    <property type="entry name" value="EF_HAND_2"/>
    <property type="match status" value="1"/>
</dbReference>
<evidence type="ECO:0000313" key="5">
    <source>
        <dbReference type="Proteomes" id="UP000215335"/>
    </source>
</evidence>
<accession>A0A232F2B5</accession>
<dbReference type="EMBL" id="NNAY01001238">
    <property type="protein sequence ID" value="OXU24643.1"/>
    <property type="molecule type" value="Genomic_DNA"/>
</dbReference>
<gene>
    <name evidence="4" type="ORF">TSAR_002128</name>
</gene>